<dbReference type="InterPro" id="IPR029058">
    <property type="entry name" value="AB_hydrolase_fold"/>
</dbReference>
<evidence type="ECO:0000313" key="1">
    <source>
        <dbReference type="EMBL" id="ALU27926.1"/>
    </source>
</evidence>
<dbReference type="AlphaFoldDB" id="A0AAI8C8J2"/>
<accession>A0AAI8C8J2</accession>
<dbReference type="SUPFAM" id="SSF53474">
    <property type="entry name" value="alpha/beta-Hydrolases"/>
    <property type="match status" value="1"/>
</dbReference>
<gene>
    <name evidence="1" type="ORF">AS202_18015</name>
</gene>
<evidence type="ECO:0000313" key="2">
    <source>
        <dbReference type="Proteomes" id="UP000069030"/>
    </source>
</evidence>
<proteinExistence type="predicted"/>
<dbReference type="KEGG" id="mod:AS202_18015"/>
<dbReference type="RefSeq" id="WP_006263999.1">
    <property type="nucleotide sequence ID" value="NZ_CP013690.1"/>
</dbReference>
<dbReference type="Proteomes" id="UP000069030">
    <property type="component" value="Chromosome"/>
</dbReference>
<dbReference type="EMBL" id="CP013690">
    <property type="protein sequence ID" value="ALU27926.1"/>
    <property type="molecule type" value="Genomic_DNA"/>
</dbReference>
<reference evidence="1 2" key="1">
    <citation type="journal article" date="2016" name="J. Zhejiang Univ. Sci. B">
        <title>Antibiotic resistance mechanisms of Myroides sp.</title>
        <authorList>
            <person name="Hu S."/>
            <person name="Yuan S."/>
            <person name="Qu H."/>
            <person name="Jiang T."/>
            <person name="Zhou Y."/>
            <person name="Wang M."/>
            <person name="Ming D."/>
        </authorList>
    </citation>
    <scope>NUCLEOTIDE SEQUENCE [LARGE SCALE GENOMIC DNA]</scope>
    <source>
        <strain evidence="1 2">PR63039</strain>
    </source>
</reference>
<dbReference type="Gene3D" id="3.40.50.1820">
    <property type="entry name" value="alpha/beta hydrolase"/>
    <property type="match status" value="1"/>
</dbReference>
<organism evidence="1 2">
    <name type="scientific">Myroides odoratimimus</name>
    <dbReference type="NCBI Taxonomy" id="76832"/>
    <lineage>
        <taxon>Bacteria</taxon>
        <taxon>Pseudomonadati</taxon>
        <taxon>Bacteroidota</taxon>
        <taxon>Flavobacteriia</taxon>
        <taxon>Flavobacteriales</taxon>
        <taxon>Flavobacteriaceae</taxon>
        <taxon>Myroides</taxon>
    </lineage>
</organism>
<sequence length="187" mass="21372">MDNLFLLYIHGYGSNRESRKFYNIKESLPDFPAAVFEWDENTDFKLLLQTAVRQTAEIEQIILVGDSTGANLAYQVREARKALGLKTILVLTSPLLDYDKRLNADLQFTENLQESLIKINNVEDALVIMAKEDEVIDFSNFNVKNNASNSTVIYVEDNHRLEGFINYVGYIIGYIVNKSVRPEVEVN</sequence>
<name>A0AAI8C8J2_9FLAO</name>
<protein>
    <submittedName>
        <fullName evidence="1">Uncharacterized protein</fullName>
    </submittedName>
</protein>